<dbReference type="AlphaFoldDB" id="A0A3P7R5T5"/>
<keyword evidence="3" id="KW-1185">Reference proteome</keyword>
<name>A0A3P7R5T5_DIBLA</name>
<sequence>MLQPPKLWPEAAPKLTIAMPDASCYTPTDLLTLLNWLILNQSLIALASPQPLPATATFQFSLPPLLHTTSSAVTLQTSSSQRQQQSPHYFPAFNAPRST</sequence>
<proteinExistence type="predicted"/>
<dbReference type="Proteomes" id="UP000281553">
    <property type="component" value="Unassembled WGS sequence"/>
</dbReference>
<reference evidence="2 3" key="1">
    <citation type="submission" date="2018-11" db="EMBL/GenBank/DDBJ databases">
        <authorList>
            <consortium name="Pathogen Informatics"/>
        </authorList>
    </citation>
    <scope>NUCLEOTIDE SEQUENCE [LARGE SCALE GENOMIC DNA]</scope>
</reference>
<gene>
    <name evidence="2" type="ORF">DILT_LOCUS17795</name>
</gene>
<organism evidence="2 3">
    <name type="scientific">Dibothriocephalus latus</name>
    <name type="common">Fish tapeworm</name>
    <name type="synonym">Diphyllobothrium latum</name>
    <dbReference type="NCBI Taxonomy" id="60516"/>
    <lineage>
        <taxon>Eukaryota</taxon>
        <taxon>Metazoa</taxon>
        <taxon>Spiralia</taxon>
        <taxon>Lophotrochozoa</taxon>
        <taxon>Platyhelminthes</taxon>
        <taxon>Cestoda</taxon>
        <taxon>Eucestoda</taxon>
        <taxon>Diphyllobothriidea</taxon>
        <taxon>Diphyllobothriidae</taxon>
        <taxon>Dibothriocephalus</taxon>
    </lineage>
</organism>
<evidence type="ECO:0000313" key="2">
    <source>
        <dbReference type="EMBL" id="VDN39212.1"/>
    </source>
</evidence>
<dbReference type="EMBL" id="UYRU01094806">
    <property type="protein sequence ID" value="VDN39212.1"/>
    <property type="molecule type" value="Genomic_DNA"/>
</dbReference>
<feature type="region of interest" description="Disordered" evidence="1">
    <location>
        <begin position="77"/>
        <end position="99"/>
    </location>
</feature>
<evidence type="ECO:0000256" key="1">
    <source>
        <dbReference type="SAM" id="MobiDB-lite"/>
    </source>
</evidence>
<protein>
    <submittedName>
        <fullName evidence="2">Uncharacterized protein</fullName>
    </submittedName>
</protein>
<accession>A0A3P7R5T5</accession>
<feature type="compositionally biased region" description="Low complexity" evidence="1">
    <location>
        <begin position="77"/>
        <end position="86"/>
    </location>
</feature>
<evidence type="ECO:0000313" key="3">
    <source>
        <dbReference type="Proteomes" id="UP000281553"/>
    </source>
</evidence>